<name>A0ABZ1E9C6_9ACTN</name>
<proteinExistence type="predicted"/>
<reference evidence="2 3" key="1">
    <citation type="submission" date="2022-10" db="EMBL/GenBank/DDBJ databases">
        <title>The complete genomes of actinobacterial strains from the NBC collection.</title>
        <authorList>
            <person name="Joergensen T.S."/>
            <person name="Alvarez Arevalo M."/>
            <person name="Sterndorff E.B."/>
            <person name="Faurdal D."/>
            <person name="Vuksanovic O."/>
            <person name="Mourched A.-S."/>
            <person name="Charusanti P."/>
            <person name="Shaw S."/>
            <person name="Blin K."/>
            <person name="Weber T."/>
        </authorList>
    </citation>
    <scope>NUCLEOTIDE SEQUENCE [LARGE SCALE GENOMIC DNA]</scope>
    <source>
        <strain evidence="2 3">NBC 01809</strain>
    </source>
</reference>
<accession>A0ABZ1E9C6</accession>
<dbReference type="EMBL" id="CP109071">
    <property type="protein sequence ID" value="WSA30424.1"/>
    <property type="molecule type" value="Genomic_DNA"/>
</dbReference>
<feature type="region of interest" description="Disordered" evidence="1">
    <location>
        <begin position="94"/>
        <end position="116"/>
    </location>
</feature>
<protein>
    <submittedName>
        <fullName evidence="2">Uncharacterized protein</fullName>
    </submittedName>
</protein>
<dbReference type="RefSeq" id="WP_326563414.1">
    <property type="nucleotide sequence ID" value="NZ_CP109071.1"/>
</dbReference>
<organism evidence="2 3">
    <name type="scientific">Micromonospora peucetia</name>
    <dbReference type="NCBI Taxonomy" id="47871"/>
    <lineage>
        <taxon>Bacteria</taxon>
        <taxon>Bacillati</taxon>
        <taxon>Actinomycetota</taxon>
        <taxon>Actinomycetes</taxon>
        <taxon>Micromonosporales</taxon>
        <taxon>Micromonosporaceae</taxon>
        <taxon>Micromonospora</taxon>
    </lineage>
</organism>
<evidence type="ECO:0000256" key="1">
    <source>
        <dbReference type="SAM" id="MobiDB-lite"/>
    </source>
</evidence>
<dbReference type="Proteomes" id="UP001334804">
    <property type="component" value="Chromosome"/>
</dbReference>
<gene>
    <name evidence="2" type="ORF">OIE14_19735</name>
</gene>
<evidence type="ECO:0000313" key="2">
    <source>
        <dbReference type="EMBL" id="WSA30424.1"/>
    </source>
</evidence>
<keyword evidence="3" id="KW-1185">Reference proteome</keyword>
<sequence length="116" mass="13238">MEALAVHDVRVAIFHGHFTLRDVWCDAGDDGESLRVSRERVVAASTYQVTIQARPQVAGLRIRLWDSEPEQDSGTWDGCRQLVLHCPTGNSWWSRSRPEQRQRYGFPSSMVCPRTP</sequence>
<evidence type="ECO:0000313" key="3">
    <source>
        <dbReference type="Proteomes" id="UP001334804"/>
    </source>
</evidence>